<keyword evidence="8" id="KW-0325">Glycoprotein</keyword>
<dbReference type="Gramene" id="OE9A000107T1">
    <property type="protein sequence ID" value="OE9A000107C1"/>
    <property type="gene ID" value="OE9A000107"/>
</dbReference>
<keyword evidence="7 10" id="KW-0378">Hydrolase</keyword>
<dbReference type="PROSITE" id="PS00141">
    <property type="entry name" value="ASP_PROTEASE"/>
    <property type="match status" value="1"/>
</dbReference>
<reference evidence="13 14" key="1">
    <citation type="submission" date="2019-12" db="EMBL/GenBank/DDBJ databases">
        <authorList>
            <person name="Alioto T."/>
            <person name="Alioto T."/>
            <person name="Gomez Garrido J."/>
        </authorList>
    </citation>
    <scope>NUCLEOTIDE SEQUENCE [LARGE SCALE GENOMIC DNA]</scope>
</reference>
<dbReference type="PANTHER" id="PTHR47967:SF66">
    <property type="entry name" value="ASPARTIC PROTEINASE CDR1-RELATED"/>
    <property type="match status" value="1"/>
</dbReference>
<evidence type="ECO:0000256" key="9">
    <source>
        <dbReference type="PIRSR" id="PIRSR601461-1"/>
    </source>
</evidence>
<dbReference type="InterPro" id="IPR001969">
    <property type="entry name" value="Aspartic_peptidase_AS"/>
</dbReference>
<dbReference type="Gene3D" id="2.40.70.10">
    <property type="entry name" value="Acid Proteases"/>
    <property type="match status" value="2"/>
</dbReference>
<keyword evidence="3" id="KW-0964">Secreted</keyword>
<dbReference type="InterPro" id="IPR021109">
    <property type="entry name" value="Peptidase_aspartic_dom_sf"/>
</dbReference>
<keyword evidence="6 10" id="KW-0064">Aspartyl protease</keyword>
<dbReference type="InterPro" id="IPR032799">
    <property type="entry name" value="TAXi_C"/>
</dbReference>
<organism evidence="13 14">
    <name type="scientific">Olea europaea subsp. europaea</name>
    <dbReference type="NCBI Taxonomy" id="158383"/>
    <lineage>
        <taxon>Eukaryota</taxon>
        <taxon>Viridiplantae</taxon>
        <taxon>Streptophyta</taxon>
        <taxon>Embryophyta</taxon>
        <taxon>Tracheophyta</taxon>
        <taxon>Spermatophyta</taxon>
        <taxon>Magnoliopsida</taxon>
        <taxon>eudicotyledons</taxon>
        <taxon>Gunneridae</taxon>
        <taxon>Pentapetalae</taxon>
        <taxon>asterids</taxon>
        <taxon>lamiids</taxon>
        <taxon>Lamiales</taxon>
        <taxon>Oleaceae</taxon>
        <taxon>Oleeae</taxon>
        <taxon>Olea</taxon>
    </lineage>
</organism>
<feature type="domain" description="Peptidase A1" evidence="12">
    <location>
        <begin position="91"/>
        <end position="433"/>
    </location>
</feature>
<keyword evidence="4 10" id="KW-0645">Protease</keyword>
<proteinExistence type="inferred from homology"/>
<dbReference type="FunFam" id="2.40.70.10:FF:000016">
    <property type="entry name" value="Probable aspartic protease At2g35615"/>
    <property type="match status" value="1"/>
</dbReference>
<evidence type="ECO:0000256" key="7">
    <source>
        <dbReference type="ARBA" id="ARBA00022801"/>
    </source>
</evidence>
<keyword evidence="14" id="KW-1185">Reference proteome</keyword>
<protein>
    <submittedName>
        <fullName evidence="13">Aspartic ase CDR1-like</fullName>
    </submittedName>
</protein>
<comment type="subcellular location">
    <subcellularLocation>
        <location evidence="1">Secreted</location>
    </subcellularLocation>
</comment>
<evidence type="ECO:0000256" key="4">
    <source>
        <dbReference type="ARBA" id="ARBA00022670"/>
    </source>
</evidence>
<dbReference type="GO" id="GO:0005576">
    <property type="term" value="C:extracellular region"/>
    <property type="evidence" value="ECO:0007669"/>
    <property type="project" value="UniProtKB-SubCell"/>
</dbReference>
<dbReference type="SUPFAM" id="SSF50630">
    <property type="entry name" value="Acid proteases"/>
    <property type="match status" value="1"/>
</dbReference>
<sequence>MAISMVFIAFMIAISIISMSKFPFTEAGTSGFSIDLIHRDSPQSPSYNSSLVPLQRSINGLIRSYNRLNRFTTDYSKKSTGTDIISDNGEYLMKFYLGTPPVPILAIFDTGSDLIWTQCQPCIQCFKQKYPVFNPANSSTYEKLACGSSSCKAFPDSTCDKNNKTCLYSQYYADGSFTNGVIVNETFTLGATKGRNISFSNAIIGCGVENDGIFNAGESGIAGFGIGNVSLISQLSSSVKRRFSYCLVSDSSEASNSGTLNFGKKVSGPRAVSTPMVLKTGSTFYYLTLEGISLGNKRLDFFDPSIMTNATKASKEGNMIIDSGTTLTFLPTDLYSKLIKALERTIKLRRVNDPLIILDLCYYSKKYIKVPVITVHFKGADVKLKSENTFIELKKNVYCLAFGPAVEVGLFGNFAQRNFQVGYDLIKKTVSFKPTNCSRS</sequence>
<evidence type="ECO:0000256" key="1">
    <source>
        <dbReference type="ARBA" id="ARBA00004613"/>
    </source>
</evidence>
<dbReference type="PANTHER" id="PTHR47967">
    <property type="entry name" value="OS07G0603500 PROTEIN-RELATED"/>
    <property type="match status" value="1"/>
</dbReference>
<comment type="caution">
    <text evidence="13">The sequence shown here is derived from an EMBL/GenBank/DDBJ whole genome shotgun (WGS) entry which is preliminary data.</text>
</comment>
<dbReference type="PRINTS" id="PR00792">
    <property type="entry name" value="PEPSIN"/>
</dbReference>
<dbReference type="GO" id="GO:0006508">
    <property type="term" value="P:proteolysis"/>
    <property type="evidence" value="ECO:0007669"/>
    <property type="project" value="UniProtKB-KW"/>
</dbReference>
<keyword evidence="5 11" id="KW-0732">Signal</keyword>
<accession>A0A8S0Q7D4</accession>
<dbReference type="Pfam" id="PF14543">
    <property type="entry name" value="TAXi_N"/>
    <property type="match status" value="1"/>
</dbReference>
<dbReference type="OrthoDB" id="2747330at2759"/>
<feature type="active site" evidence="9">
    <location>
        <position position="322"/>
    </location>
</feature>
<dbReference type="EMBL" id="CACTIH010000476">
    <property type="protein sequence ID" value="CAA2960965.1"/>
    <property type="molecule type" value="Genomic_DNA"/>
</dbReference>
<dbReference type="InterPro" id="IPR001461">
    <property type="entry name" value="Aspartic_peptidase_A1"/>
</dbReference>
<evidence type="ECO:0000259" key="12">
    <source>
        <dbReference type="PROSITE" id="PS51767"/>
    </source>
</evidence>
<feature type="chain" id="PRO_5035936051" evidence="11">
    <location>
        <begin position="28"/>
        <end position="440"/>
    </location>
</feature>
<dbReference type="InterPro" id="IPR033121">
    <property type="entry name" value="PEPTIDASE_A1"/>
</dbReference>
<dbReference type="CDD" id="cd05476">
    <property type="entry name" value="pepsin_A_like_plant"/>
    <property type="match status" value="1"/>
</dbReference>
<dbReference type="AlphaFoldDB" id="A0A8S0Q7D4"/>
<dbReference type="InterPro" id="IPR034161">
    <property type="entry name" value="Pepsin-like_plant"/>
</dbReference>
<gene>
    <name evidence="13" type="ORF">OLEA9_A000107</name>
</gene>
<dbReference type="Pfam" id="PF14541">
    <property type="entry name" value="TAXi_C"/>
    <property type="match status" value="1"/>
</dbReference>
<dbReference type="PROSITE" id="PS51767">
    <property type="entry name" value="PEPTIDASE_A1"/>
    <property type="match status" value="1"/>
</dbReference>
<dbReference type="Proteomes" id="UP000594638">
    <property type="component" value="Unassembled WGS sequence"/>
</dbReference>
<dbReference type="FunFam" id="2.40.70.10:FF:000050">
    <property type="entry name" value="Aspartic proteinase CDR1"/>
    <property type="match status" value="1"/>
</dbReference>
<evidence type="ECO:0000256" key="2">
    <source>
        <dbReference type="ARBA" id="ARBA00007447"/>
    </source>
</evidence>
<evidence type="ECO:0000256" key="5">
    <source>
        <dbReference type="ARBA" id="ARBA00022729"/>
    </source>
</evidence>
<evidence type="ECO:0000256" key="6">
    <source>
        <dbReference type="ARBA" id="ARBA00022750"/>
    </source>
</evidence>
<dbReference type="InterPro" id="IPR032861">
    <property type="entry name" value="TAXi_N"/>
</dbReference>
<evidence type="ECO:0000313" key="14">
    <source>
        <dbReference type="Proteomes" id="UP000594638"/>
    </source>
</evidence>
<name>A0A8S0Q7D4_OLEEU</name>
<evidence type="ECO:0000256" key="10">
    <source>
        <dbReference type="RuleBase" id="RU000454"/>
    </source>
</evidence>
<evidence type="ECO:0000313" key="13">
    <source>
        <dbReference type="EMBL" id="CAA2960965.1"/>
    </source>
</evidence>
<comment type="similarity">
    <text evidence="2 10">Belongs to the peptidase A1 family.</text>
</comment>
<feature type="signal peptide" evidence="11">
    <location>
        <begin position="1"/>
        <end position="27"/>
    </location>
</feature>
<dbReference type="InterPro" id="IPR051708">
    <property type="entry name" value="Plant_Aspart_Prot_A1"/>
</dbReference>
<dbReference type="GO" id="GO:0004190">
    <property type="term" value="F:aspartic-type endopeptidase activity"/>
    <property type="evidence" value="ECO:0007669"/>
    <property type="project" value="UniProtKB-KW"/>
</dbReference>
<evidence type="ECO:0000256" key="8">
    <source>
        <dbReference type="ARBA" id="ARBA00023180"/>
    </source>
</evidence>
<feature type="active site" evidence="9">
    <location>
        <position position="109"/>
    </location>
</feature>
<evidence type="ECO:0000256" key="11">
    <source>
        <dbReference type="SAM" id="SignalP"/>
    </source>
</evidence>
<evidence type="ECO:0000256" key="3">
    <source>
        <dbReference type="ARBA" id="ARBA00022525"/>
    </source>
</evidence>